<name>A0ABU6R4P2_9FABA</name>
<dbReference type="Proteomes" id="UP001341840">
    <property type="component" value="Unassembled WGS sequence"/>
</dbReference>
<gene>
    <name evidence="3" type="ORF">PIB30_004175</name>
</gene>
<evidence type="ECO:0000256" key="1">
    <source>
        <dbReference type="SAM" id="Coils"/>
    </source>
</evidence>
<protein>
    <submittedName>
        <fullName evidence="3">Uncharacterized protein</fullName>
    </submittedName>
</protein>
<feature type="compositionally biased region" description="Low complexity" evidence="2">
    <location>
        <begin position="7"/>
        <end position="34"/>
    </location>
</feature>
<sequence length="388" mass="43005">MASSMKPSSRYSTYDSRSSTSSHFSDPSSSSDFTTKPHTSSSSRALVNAKPSHVAATKKVDPSLTTMVKKLIMQKKPKSTSNQPKLIVPSDLIAQQLKKDAKKATGLSSLQKKLFGGKVQSSEVKALTEVKGNTRTLAMVLRSERELLTMNKEQEGEISQLKILLDEKNKEVEKLKDLCLKQREEIKSLKNAILFPDATNSELQELVEKQSSELKQAKMVIPSLQKQVTSLTDQLQSLAEDLAEVKADKYSAKKGFQGYASSPRTPTHAREDACNSWEFSSDDQSDDLLLKDLNPCLTPVNTKSRSRDFEVMGSGSIPDESLSVSEDDVNVKVYPEIDFSSFDRKFSKSSDCCHNSTKRSVATTIKVIGRRSDESKVAYGGRMKHRFA</sequence>
<evidence type="ECO:0000313" key="3">
    <source>
        <dbReference type="EMBL" id="MED6118572.1"/>
    </source>
</evidence>
<accession>A0ABU6R4P2</accession>
<keyword evidence="1" id="KW-0175">Coiled coil</keyword>
<dbReference type="PANTHER" id="PTHR35493:SF1">
    <property type="entry name" value="STRUCTURAL MAINTENANCE OF CHROMOSOMES PROTEIN"/>
    <property type="match status" value="1"/>
</dbReference>
<proteinExistence type="predicted"/>
<reference evidence="3 4" key="1">
    <citation type="journal article" date="2023" name="Plants (Basel)">
        <title>Bridging the Gap: Combining Genomics and Transcriptomics Approaches to Understand Stylosanthes scabra, an Orphan Legume from the Brazilian Caatinga.</title>
        <authorList>
            <person name="Ferreira-Neto J.R.C."/>
            <person name="da Silva M.D."/>
            <person name="Binneck E."/>
            <person name="de Melo N.F."/>
            <person name="da Silva R.H."/>
            <person name="de Melo A.L.T.M."/>
            <person name="Pandolfi V."/>
            <person name="Bustamante F.O."/>
            <person name="Brasileiro-Vidal A.C."/>
            <person name="Benko-Iseppon A.M."/>
        </authorList>
    </citation>
    <scope>NUCLEOTIDE SEQUENCE [LARGE SCALE GENOMIC DNA]</scope>
    <source>
        <tissue evidence="3">Leaves</tissue>
    </source>
</reference>
<evidence type="ECO:0000313" key="4">
    <source>
        <dbReference type="Proteomes" id="UP001341840"/>
    </source>
</evidence>
<dbReference type="PANTHER" id="PTHR35493">
    <property type="entry name" value="STRUCTURAL MAINTENANCE OF CHROMOSOMES PROTEIN"/>
    <property type="match status" value="1"/>
</dbReference>
<feature type="coiled-coil region" evidence="1">
    <location>
        <begin position="151"/>
        <end position="248"/>
    </location>
</feature>
<evidence type="ECO:0000256" key="2">
    <source>
        <dbReference type="SAM" id="MobiDB-lite"/>
    </source>
</evidence>
<feature type="region of interest" description="Disordered" evidence="2">
    <location>
        <begin position="1"/>
        <end position="61"/>
    </location>
</feature>
<organism evidence="3 4">
    <name type="scientific">Stylosanthes scabra</name>
    <dbReference type="NCBI Taxonomy" id="79078"/>
    <lineage>
        <taxon>Eukaryota</taxon>
        <taxon>Viridiplantae</taxon>
        <taxon>Streptophyta</taxon>
        <taxon>Embryophyta</taxon>
        <taxon>Tracheophyta</taxon>
        <taxon>Spermatophyta</taxon>
        <taxon>Magnoliopsida</taxon>
        <taxon>eudicotyledons</taxon>
        <taxon>Gunneridae</taxon>
        <taxon>Pentapetalae</taxon>
        <taxon>rosids</taxon>
        <taxon>fabids</taxon>
        <taxon>Fabales</taxon>
        <taxon>Fabaceae</taxon>
        <taxon>Papilionoideae</taxon>
        <taxon>50 kb inversion clade</taxon>
        <taxon>dalbergioids sensu lato</taxon>
        <taxon>Dalbergieae</taxon>
        <taxon>Pterocarpus clade</taxon>
        <taxon>Stylosanthes</taxon>
    </lineage>
</organism>
<comment type="caution">
    <text evidence="3">The sequence shown here is derived from an EMBL/GenBank/DDBJ whole genome shotgun (WGS) entry which is preliminary data.</text>
</comment>
<dbReference type="EMBL" id="JASCZI010030216">
    <property type="protein sequence ID" value="MED6118572.1"/>
    <property type="molecule type" value="Genomic_DNA"/>
</dbReference>
<keyword evidence="4" id="KW-1185">Reference proteome</keyword>
<feature type="compositionally biased region" description="Polar residues" evidence="2">
    <location>
        <begin position="36"/>
        <end position="45"/>
    </location>
</feature>